<evidence type="ECO:0000313" key="10">
    <source>
        <dbReference type="Proteomes" id="UP000060487"/>
    </source>
</evidence>
<keyword evidence="10" id="KW-1185">Reference proteome</keyword>
<dbReference type="PANTHER" id="PTHR11741">
    <property type="entry name" value="ELONGATION FACTOR TS"/>
    <property type="match status" value="1"/>
</dbReference>
<dbReference type="Pfam" id="PF00889">
    <property type="entry name" value="EF_TS"/>
    <property type="match status" value="1"/>
</dbReference>
<dbReference type="InterPro" id="IPR014039">
    <property type="entry name" value="Transl_elong_EFTs/EF1B_dimer"/>
</dbReference>
<dbReference type="CDD" id="cd14275">
    <property type="entry name" value="UBA_EF-Ts"/>
    <property type="match status" value="1"/>
</dbReference>
<dbReference type="NCBIfam" id="TIGR00116">
    <property type="entry name" value="tsf"/>
    <property type="match status" value="1"/>
</dbReference>
<dbReference type="InterPro" id="IPR009060">
    <property type="entry name" value="UBA-like_sf"/>
</dbReference>
<protein>
    <recommendedName>
        <fullName evidence="2 5">Elongation factor Ts</fullName>
        <shortName evidence="5">EF-Ts</shortName>
    </recommendedName>
</protein>
<dbReference type="SUPFAM" id="SSF54713">
    <property type="entry name" value="Elongation factor Ts (EF-Ts), dimerisation domain"/>
    <property type="match status" value="1"/>
</dbReference>
<evidence type="ECO:0000259" key="8">
    <source>
        <dbReference type="Pfam" id="PF00889"/>
    </source>
</evidence>
<keyword evidence="3 5" id="KW-0251">Elongation factor</keyword>
<dbReference type="GO" id="GO:0003746">
    <property type="term" value="F:translation elongation factor activity"/>
    <property type="evidence" value="ECO:0007669"/>
    <property type="project" value="UniProtKB-KW"/>
</dbReference>
<dbReference type="Gene3D" id="1.10.8.10">
    <property type="entry name" value="DNA helicase RuvA subunit, C-terminal domain"/>
    <property type="match status" value="1"/>
</dbReference>
<comment type="similarity">
    <text evidence="1 5 6">Belongs to the EF-Ts family.</text>
</comment>
<keyword evidence="4 5" id="KW-0648">Protein biosynthesis</keyword>
<dbReference type="SUPFAM" id="SSF46934">
    <property type="entry name" value="UBA-like"/>
    <property type="match status" value="1"/>
</dbReference>
<evidence type="ECO:0000256" key="4">
    <source>
        <dbReference type="ARBA" id="ARBA00022917"/>
    </source>
</evidence>
<reference evidence="9 10" key="1">
    <citation type="submission" date="2015-11" db="EMBL/GenBank/DDBJ databases">
        <authorList>
            <person name="Lin W."/>
        </authorList>
    </citation>
    <scope>NUCLEOTIDE SEQUENCE [LARGE SCALE GENOMIC DNA]</scope>
    <source>
        <strain evidence="9 10">HCH-1</strain>
    </source>
</reference>
<name>A0ABR5SDZ7_9BACT</name>
<feature type="domain" description="Translation elongation factor EFTs/EF1B dimerisation" evidence="8">
    <location>
        <begin position="55"/>
        <end position="193"/>
    </location>
</feature>
<evidence type="ECO:0000256" key="6">
    <source>
        <dbReference type="RuleBase" id="RU000642"/>
    </source>
</evidence>
<evidence type="ECO:0000313" key="9">
    <source>
        <dbReference type="EMBL" id="KWT83990.1"/>
    </source>
</evidence>
<accession>A0ABR5SDZ7</accession>
<dbReference type="InterPro" id="IPR001816">
    <property type="entry name" value="Transl_elong_EFTs/EF1B"/>
</dbReference>
<evidence type="ECO:0000256" key="7">
    <source>
        <dbReference type="RuleBase" id="RU000643"/>
    </source>
</evidence>
<dbReference type="Gene3D" id="3.30.479.20">
    <property type="entry name" value="Elongation factor Ts, dimerisation domain"/>
    <property type="match status" value="1"/>
</dbReference>
<dbReference type="EMBL" id="LNQR01000071">
    <property type="protein sequence ID" value="KWT83990.1"/>
    <property type="molecule type" value="Genomic_DNA"/>
</dbReference>
<evidence type="ECO:0000256" key="2">
    <source>
        <dbReference type="ARBA" id="ARBA00016956"/>
    </source>
</evidence>
<proteinExistence type="inferred from homology"/>
<comment type="caution">
    <text evidence="9">The sequence shown here is derived from an EMBL/GenBank/DDBJ whole genome shotgun (WGS) entry which is preliminary data.</text>
</comment>
<evidence type="ECO:0000256" key="3">
    <source>
        <dbReference type="ARBA" id="ARBA00022768"/>
    </source>
</evidence>
<evidence type="ECO:0000256" key="5">
    <source>
        <dbReference type="HAMAP-Rule" id="MF_00050"/>
    </source>
</evidence>
<sequence length="198" mass="22107">MISANMVMELREKTGVGMMDCKKALTETGGDFEKALDYLRKKGLATAAKKSGRKASEGLICSYIHMDKIGVMLELNCETDFVAKTDEYKILAKDISMHIAAANPEYVEPSEIPAAVIEREKEIYKDQVKGKPANVVDKIVEGKLEKFYSEKCLVKQAFVKNPDQTIHDLVVEKIAKLGENIVIGRFVRYQLGEKQGES</sequence>
<comment type="subcellular location">
    <subcellularLocation>
        <location evidence="5 7">Cytoplasm</location>
    </subcellularLocation>
</comment>
<keyword evidence="5" id="KW-0963">Cytoplasm</keyword>
<evidence type="ECO:0000256" key="1">
    <source>
        <dbReference type="ARBA" id="ARBA00005532"/>
    </source>
</evidence>
<dbReference type="Proteomes" id="UP000060487">
    <property type="component" value="Unassembled WGS sequence"/>
</dbReference>
<feature type="region of interest" description="Involved in Mg(2+) ion dislocation from EF-Tu" evidence="5">
    <location>
        <begin position="79"/>
        <end position="82"/>
    </location>
</feature>
<dbReference type="PANTHER" id="PTHR11741:SF0">
    <property type="entry name" value="ELONGATION FACTOR TS, MITOCHONDRIAL"/>
    <property type="match status" value="1"/>
</dbReference>
<dbReference type="PROSITE" id="PS01127">
    <property type="entry name" value="EF_TS_2"/>
    <property type="match status" value="1"/>
</dbReference>
<gene>
    <name evidence="5 9" type="primary">tsf</name>
    <name evidence="9" type="ORF">ASN18_2094</name>
</gene>
<dbReference type="PROSITE" id="PS01126">
    <property type="entry name" value="EF_TS_1"/>
    <property type="match status" value="1"/>
</dbReference>
<dbReference type="InterPro" id="IPR018101">
    <property type="entry name" value="Transl_elong_Ts_CS"/>
</dbReference>
<dbReference type="InterPro" id="IPR036402">
    <property type="entry name" value="EF-Ts_dimer_sf"/>
</dbReference>
<dbReference type="HAMAP" id="MF_00050">
    <property type="entry name" value="EF_Ts"/>
    <property type="match status" value="1"/>
</dbReference>
<dbReference type="Gene3D" id="1.10.286.20">
    <property type="match status" value="1"/>
</dbReference>
<organism evidence="9 10">
    <name type="scientific">Candidatus Magnetominusculus xianensis</name>
    <dbReference type="NCBI Taxonomy" id="1748249"/>
    <lineage>
        <taxon>Bacteria</taxon>
        <taxon>Pseudomonadati</taxon>
        <taxon>Nitrospirota</taxon>
        <taxon>Nitrospiria</taxon>
        <taxon>Nitrospirales</taxon>
        <taxon>Nitrospiraceae</taxon>
        <taxon>Candidatus Magnetominusculus</taxon>
    </lineage>
</organism>
<comment type="function">
    <text evidence="5 6">Associates with the EF-Tu.GDP complex and induces the exchange of GDP to GTP. It remains bound to the aminoacyl-tRNA.EF-Tu.GTP complex up to the GTP hydrolysis stage on the ribosome.</text>
</comment>